<proteinExistence type="predicted"/>
<name>X1P8P4_9ZZZZ</name>
<accession>X1P8P4</accession>
<reference evidence="1" key="1">
    <citation type="journal article" date="2014" name="Front. Microbiol.">
        <title>High frequency of phylogenetically diverse reductive dehalogenase-homologous genes in deep subseafloor sedimentary metagenomes.</title>
        <authorList>
            <person name="Kawai M."/>
            <person name="Futagami T."/>
            <person name="Toyoda A."/>
            <person name="Takaki Y."/>
            <person name="Nishi S."/>
            <person name="Hori S."/>
            <person name="Arai W."/>
            <person name="Tsubouchi T."/>
            <person name="Morono Y."/>
            <person name="Uchiyama I."/>
            <person name="Ito T."/>
            <person name="Fujiyama A."/>
            <person name="Inagaki F."/>
            <person name="Takami H."/>
        </authorList>
    </citation>
    <scope>NUCLEOTIDE SEQUENCE</scope>
    <source>
        <strain evidence="1">Expedition CK06-06</strain>
    </source>
</reference>
<dbReference type="AlphaFoldDB" id="X1P8P4"/>
<dbReference type="SUPFAM" id="SSF159071">
    <property type="entry name" value="TrmB C-terminal domain-like"/>
    <property type="match status" value="1"/>
</dbReference>
<feature type="non-terminal residue" evidence="1">
    <location>
        <position position="169"/>
    </location>
</feature>
<comment type="caution">
    <text evidence="1">The sequence shown here is derived from an EMBL/GenBank/DDBJ whole genome shotgun (WGS) entry which is preliminary data.</text>
</comment>
<gene>
    <name evidence="1" type="ORF">S06H3_61393</name>
</gene>
<protein>
    <submittedName>
        <fullName evidence="1">Uncharacterized protein</fullName>
    </submittedName>
</protein>
<evidence type="ECO:0000313" key="1">
    <source>
        <dbReference type="EMBL" id="GAI52218.1"/>
    </source>
</evidence>
<sequence length="169" mass="19123">MERQLQSESWDVVCFGGEESLCLAKFAKHVTNNLATLSPYFVYVEGRYLKDDSSASVLGKLKESKNINGYIRNIRVEDIYSKKKKGLSVGCSNATLEDIAAERVSFFFFGEPGGRHDHILDRHYMYYSISPNLKISAKDMRRYHDSGQYLKAIAVAKRLGNNAAKDLLI</sequence>
<organism evidence="1">
    <name type="scientific">marine sediment metagenome</name>
    <dbReference type="NCBI Taxonomy" id="412755"/>
    <lineage>
        <taxon>unclassified sequences</taxon>
        <taxon>metagenomes</taxon>
        <taxon>ecological metagenomes</taxon>
    </lineage>
</organism>
<dbReference type="EMBL" id="BARV01040252">
    <property type="protein sequence ID" value="GAI52218.1"/>
    <property type="molecule type" value="Genomic_DNA"/>
</dbReference>